<evidence type="ECO:0000259" key="2">
    <source>
        <dbReference type="PROSITE" id="PS50235"/>
    </source>
</evidence>
<sequence>MAVTRSQTSNRGASIDNPQKKKKKKAQETKPKPKPKATSGRRFNKKNGKIVCNGRQAIPTQPYAGLPKRRFPPVDSPISKGLFNTRNDCYKLATLQVLFHTPAFYRYLGKIHRNCALQLKECVTCALQDLLYQYWQQDDNETRRARLNTFHASTKAEKNLPEDLDDLRDDLLGDRQGDAYDFLLYLVNQQISSKTRGSDPASFRSIFQMGFETTRTCLTCRHESAAEFEQPSFILELPVNNPTGARSRSLHDCLGDFLGDGTQTYTCDQKDCSGTQRRTATLLTHASEILVMKLAISTNPGIGQVNTKIFATHTEIVYPEILNLNQYVDHNQVSEDCVYRLDGVIAHSGPETSGGHYVAMVRQYNSQRDFAFINDDSVTTDLNWGTMLRPTIGGRRIESYILVYTKM</sequence>
<name>A0A139H9R2_9PEZI</name>
<accession>A0A139H9R2</accession>
<protein>
    <recommendedName>
        <fullName evidence="2">USP domain-containing protein</fullName>
    </recommendedName>
</protein>
<evidence type="ECO:0000313" key="4">
    <source>
        <dbReference type="Proteomes" id="UP000070133"/>
    </source>
</evidence>
<keyword evidence="4" id="KW-1185">Reference proteome</keyword>
<dbReference type="InterPro" id="IPR038765">
    <property type="entry name" value="Papain-like_cys_pep_sf"/>
</dbReference>
<dbReference type="Gene3D" id="3.90.70.10">
    <property type="entry name" value="Cysteine proteinases"/>
    <property type="match status" value="1"/>
</dbReference>
<dbReference type="SUPFAM" id="SSF54001">
    <property type="entry name" value="Cysteine proteinases"/>
    <property type="match status" value="1"/>
</dbReference>
<proteinExistence type="predicted"/>
<comment type="caution">
    <text evidence="3">The sequence shown here is derived from an EMBL/GenBank/DDBJ whole genome shotgun (WGS) entry which is preliminary data.</text>
</comment>
<dbReference type="PANTHER" id="PTHR24006">
    <property type="entry name" value="UBIQUITIN CARBOXYL-TERMINAL HYDROLASE"/>
    <property type="match status" value="1"/>
</dbReference>
<dbReference type="InterPro" id="IPR028889">
    <property type="entry name" value="USP"/>
</dbReference>
<dbReference type="PROSITE" id="PS50235">
    <property type="entry name" value="USP_3"/>
    <property type="match status" value="1"/>
</dbReference>
<feature type="region of interest" description="Disordered" evidence="1">
    <location>
        <begin position="1"/>
        <end position="51"/>
    </location>
</feature>
<dbReference type="STRING" id="321146.A0A139H9R2"/>
<dbReference type="Pfam" id="PF00443">
    <property type="entry name" value="UCH"/>
    <property type="match status" value="1"/>
</dbReference>
<dbReference type="GO" id="GO:0005829">
    <property type="term" value="C:cytosol"/>
    <property type="evidence" value="ECO:0007669"/>
    <property type="project" value="TreeGrafter"/>
</dbReference>
<organism evidence="3 4">
    <name type="scientific">Pseudocercospora eumusae</name>
    <dbReference type="NCBI Taxonomy" id="321146"/>
    <lineage>
        <taxon>Eukaryota</taxon>
        <taxon>Fungi</taxon>
        <taxon>Dikarya</taxon>
        <taxon>Ascomycota</taxon>
        <taxon>Pezizomycotina</taxon>
        <taxon>Dothideomycetes</taxon>
        <taxon>Dothideomycetidae</taxon>
        <taxon>Mycosphaerellales</taxon>
        <taxon>Mycosphaerellaceae</taxon>
        <taxon>Pseudocercospora</taxon>
    </lineage>
</organism>
<dbReference type="GO" id="GO:0005634">
    <property type="term" value="C:nucleus"/>
    <property type="evidence" value="ECO:0007669"/>
    <property type="project" value="TreeGrafter"/>
</dbReference>
<dbReference type="InterPro" id="IPR050164">
    <property type="entry name" value="Peptidase_C19"/>
</dbReference>
<reference evidence="3 4" key="1">
    <citation type="submission" date="2015-07" db="EMBL/GenBank/DDBJ databases">
        <title>Comparative genomics of the Sigatoka disease complex on banana suggests a link between parallel evolutionary changes in Pseudocercospora fijiensis and Pseudocercospora eumusae and increased virulence on the banana host.</title>
        <authorList>
            <person name="Chang T.-C."/>
            <person name="Salvucci A."/>
            <person name="Crous P.W."/>
            <person name="Stergiopoulos I."/>
        </authorList>
    </citation>
    <scope>NUCLEOTIDE SEQUENCE [LARGE SCALE GENOMIC DNA]</scope>
    <source>
        <strain evidence="3 4">CBS 114824</strain>
    </source>
</reference>
<dbReference type="GO" id="GO:0016579">
    <property type="term" value="P:protein deubiquitination"/>
    <property type="evidence" value="ECO:0007669"/>
    <property type="project" value="InterPro"/>
</dbReference>
<dbReference type="EMBL" id="LFZN01000097">
    <property type="protein sequence ID" value="KXS99191.1"/>
    <property type="molecule type" value="Genomic_DNA"/>
</dbReference>
<dbReference type="PROSITE" id="PS00973">
    <property type="entry name" value="USP_2"/>
    <property type="match status" value="1"/>
</dbReference>
<dbReference type="CDD" id="cd02257">
    <property type="entry name" value="Peptidase_C19"/>
    <property type="match status" value="1"/>
</dbReference>
<dbReference type="OrthoDB" id="289038at2759"/>
<dbReference type="AlphaFoldDB" id="A0A139H9R2"/>
<dbReference type="InterPro" id="IPR018200">
    <property type="entry name" value="USP_CS"/>
</dbReference>
<dbReference type="Proteomes" id="UP000070133">
    <property type="component" value="Unassembled WGS sequence"/>
</dbReference>
<evidence type="ECO:0000313" key="3">
    <source>
        <dbReference type="EMBL" id="KXS99191.1"/>
    </source>
</evidence>
<feature type="compositionally biased region" description="Polar residues" evidence="1">
    <location>
        <begin position="1"/>
        <end position="12"/>
    </location>
</feature>
<gene>
    <name evidence="3" type="ORF">AC578_3040</name>
</gene>
<dbReference type="InterPro" id="IPR001394">
    <property type="entry name" value="Peptidase_C19_UCH"/>
</dbReference>
<evidence type="ECO:0000256" key="1">
    <source>
        <dbReference type="SAM" id="MobiDB-lite"/>
    </source>
</evidence>
<dbReference type="GO" id="GO:0004843">
    <property type="term" value="F:cysteine-type deubiquitinase activity"/>
    <property type="evidence" value="ECO:0007669"/>
    <property type="project" value="InterPro"/>
</dbReference>
<feature type="domain" description="USP" evidence="2">
    <location>
        <begin position="80"/>
        <end position="407"/>
    </location>
</feature>